<dbReference type="RefSeq" id="WP_096428355.1">
    <property type="nucleotide sequence ID" value="NZ_AP018042.1"/>
</dbReference>
<comment type="subcellular location">
    <subcellularLocation>
        <location evidence="1">Membrane</location>
        <topology evidence="1">Multi-pass membrane protein</topology>
    </subcellularLocation>
</comment>
<accession>A0A1Y1CHG4</accession>
<feature type="transmembrane region" description="Helical" evidence="6">
    <location>
        <begin position="38"/>
        <end position="59"/>
    </location>
</feature>
<evidence type="ECO:0000256" key="3">
    <source>
        <dbReference type="ARBA" id="ARBA00022692"/>
    </source>
</evidence>
<dbReference type="OrthoDB" id="9776324at2"/>
<feature type="transmembrane region" description="Helical" evidence="6">
    <location>
        <begin position="154"/>
        <end position="175"/>
    </location>
</feature>
<protein>
    <submittedName>
        <fullName evidence="7">MATE family multidrug exporter</fullName>
    </submittedName>
</protein>
<feature type="transmembrane region" description="Helical" evidence="6">
    <location>
        <begin position="403"/>
        <end position="424"/>
    </location>
</feature>
<evidence type="ECO:0000256" key="1">
    <source>
        <dbReference type="ARBA" id="ARBA00004141"/>
    </source>
</evidence>
<dbReference type="GO" id="GO:0005886">
    <property type="term" value="C:plasma membrane"/>
    <property type="evidence" value="ECO:0007669"/>
    <property type="project" value="TreeGrafter"/>
</dbReference>
<dbReference type="GO" id="GO:0042910">
    <property type="term" value="F:xenobiotic transmembrane transporter activity"/>
    <property type="evidence" value="ECO:0007669"/>
    <property type="project" value="InterPro"/>
</dbReference>
<dbReference type="AlphaFoldDB" id="A0A1Y1CHG4"/>
<feature type="transmembrane region" description="Helical" evidence="6">
    <location>
        <begin position="228"/>
        <end position="249"/>
    </location>
</feature>
<comment type="similarity">
    <text evidence="2">Belongs to the multi antimicrobial extrusion (MATE) (TC 2.A.66.1) family.</text>
</comment>
<dbReference type="PANTHER" id="PTHR42893:SF46">
    <property type="entry name" value="PROTEIN DETOXIFICATION 44, CHLOROPLASTIC"/>
    <property type="match status" value="1"/>
</dbReference>
<dbReference type="CDD" id="cd13136">
    <property type="entry name" value="MATE_DinF_like"/>
    <property type="match status" value="1"/>
</dbReference>
<feature type="transmembrane region" description="Helical" evidence="6">
    <location>
        <begin position="261"/>
        <end position="283"/>
    </location>
</feature>
<keyword evidence="3 6" id="KW-0812">Transmembrane</keyword>
<feature type="transmembrane region" description="Helical" evidence="6">
    <location>
        <begin position="346"/>
        <end position="368"/>
    </location>
</feature>
<organism evidence="7 8">
    <name type="scientific">Labilibaculum antarcticum</name>
    <dbReference type="NCBI Taxonomy" id="1717717"/>
    <lineage>
        <taxon>Bacteria</taxon>
        <taxon>Pseudomonadati</taxon>
        <taxon>Bacteroidota</taxon>
        <taxon>Bacteroidia</taxon>
        <taxon>Marinilabiliales</taxon>
        <taxon>Marinifilaceae</taxon>
        <taxon>Labilibaculum</taxon>
    </lineage>
</organism>
<evidence type="ECO:0000256" key="6">
    <source>
        <dbReference type="SAM" id="Phobius"/>
    </source>
</evidence>
<feature type="transmembrane region" description="Helical" evidence="6">
    <location>
        <begin position="126"/>
        <end position="147"/>
    </location>
</feature>
<evidence type="ECO:0000313" key="7">
    <source>
        <dbReference type="EMBL" id="BAX79452.1"/>
    </source>
</evidence>
<name>A0A1Y1CHG4_9BACT</name>
<dbReference type="InterPro" id="IPR044644">
    <property type="entry name" value="DinF-like"/>
</dbReference>
<dbReference type="Proteomes" id="UP000218267">
    <property type="component" value="Chromosome"/>
</dbReference>
<evidence type="ECO:0000256" key="2">
    <source>
        <dbReference type="ARBA" id="ARBA00010199"/>
    </source>
</evidence>
<dbReference type="NCBIfam" id="TIGR00797">
    <property type="entry name" value="matE"/>
    <property type="match status" value="1"/>
</dbReference>
<keyword evidence="8" id="KW-1185">Reference proteome</keyword>
<dbReference type="PANTHER" id="PTHR42893">
    <property type="entry name" value="PROTEIN DETOXIFICATION 44, CHLOROPLASTIC-RELATED"/>
    <property type="match status" value="1"/>
</dbReference>
<feature type="transmembrane region" description="Helical" evidence="6">
    <location>
        <begin position="304"/>
        <end position="326"/>
    </location>
</feature>
<dbReference type="EMBL" id="AP018042">
    <property type="protein sequence ID" value="BAX79452.1"/>
    <property type="molecule type" value="Genomic_DNA"/>
</dbReference>
<reference evidence="7 8" key="1">
    <citation type="journal article" date="2018" name="Mar. Genomics">
        <title>Complete genome sequence of Marinifilaceae bacterium strain SPP2, isolated from the Antarctic marine sediment.</title>
        <authorList>
            <person name="Watanabe M."/>
            <person name="Kojima H."/>
            <person name="Fukui M."/>
        </authorList>
    </citation>
    <scope>NUCLEOTIDE SEQUENCE [LARGE SCALE GENOMIC DNA]</scope>
    <source>
        <strain evidence="7 8">SPP2</strain>
    </source>
</reference>
<feature type="transmembrane region" description="Helical" evidence="6">
    <location>
        <begin position="12"/>
        <end position="32"/>
    </location>
</feature>
<dbReference type="InterPro" id="IPR002528">
    <property type="entry name" value="MATE_fam"/>
</dbReference>
<dbReference type="GO" id="GO:0015297">
    <property type="term" value="F:antiporter activity"/>
    <property type="evidence" value="ECO:0007669"/>
    <property type="project" value="InterPro"/>
</dbReference>
<gene>
    <name evidence="7" type="ORF">ALGA_1066</name>
</gene>
<keyword evidence="5 6" id="KW-0472">Membrane</keyword>
<evidence type="ECO:0000256" key="4">
    <source>
        <dbReference type="ARBA" id="ARBA00022989"/>
    </source>
</evidence>
<proteinExistence type="inferred from homology"/>
<evidence type="ECO:0000313" key="8">
    <source>
        <dbReference type="Proteomes" id="UP000218267"/>
    </source>
</evidence>
<sequence length="433" mass="48543">MNKRILKIALPNIVSNITIPLLGIVDLALMGHLGKVDFIGAIALGGTIFNFLYWGFAFLRMGTTGITAQAYGARNLSETILSLSRALLVALLGSIVILLLQKPIADLSFYVFDCEASVEKIAKSYYYIRVWAAPATIGLYALTGWFIGMQNSKIPMIIAVVSNIINIALSTYFVYGMNLDARGVALGTVIAQYCGLFMALFFILRFYRRLFHYWSRKGMMQIKELKNFIAINKDIFIRTLCIIFVFTFFTTESANTNKTILAVNSLLLQFLFIFSYFMDGFAFAAEALVGKFIGAKNQTGLRSVIRLLFIWGIGISLAFTIFYATSSNWILAALTNSESTILEAQAYIKWIVLLPILSFSSFLLDGIFIGATASVYMRKTMIAATLFVFIPSYYFLSNSFQNHGLWMAMLGFMLARGVFQTIYYKKAILLKFN</sequence>
<reference evidence="8" key="2">
    <citation type="journal article" date="2020" name="Antonie Van Leeuwenhoek">
        <title>Labilibaculum antarcticum sp. nov., a novel facultative anaerobic, psychrotorelant bacterium isolated from marine sediment of Antarctica.</title>
        <authorList>
            <person name="Watanabe M."/>
            <person name="Kojima H."/>
            <person name="Fukui M."/>
        </authorList>
    </citation>
    <scope>NUCLEOTIDE SEQUENCE [LARGE SCALE GENOMIC DNA]</scope>
    <source>
        <strain evidence="8">SPP2</strain>
    </source>
</reference>
<feature type="transmembrane region" description="Helical" evidence="6">
    <location>
        <begin position="380"/>
        <end position="397"/>
    </location>
</feature>
<feature type="transmembrane region" description="Helical" evidence="6">
    <location>
        <begin position="181"/>
        <end position="207"/>
    </location>
</feature>
<evidence type="ECO:0000256" key="5">
    <source>
        <dbReference type="ARBA" id="ARBA00023136"/>
    </source>
</evidence>
<dbReference type="Pfam" id="PF01554">
    <property type="entry name" value="MatE"/>
    <property type="match status" value="2"/>
</dbReference>
<feature type="transmembrane region" description="Helical" evidence="6">
    <location>
        <begin position="80"/>
        <end position="100"/>
    </location>
</feature>
<keyword evidence="4 6" id="KW-1133">Transmembrane helix</keyword>
<dbReference type="KEGG" id="mbas:ALGA_1066"/>